<sequence length="85" mass="9728">MVIHPYKYEEMWVFDDQKVGLVQEPFVAGVDTIIDQMVVDLPHAETGFSLLFSAGPFPGFQAKFDRRREEYGGNWHHISALDKDG</sequence>
<evidence type="ECO:0000313" key="1">
    <source>
        <dbReference type="EMBL" id="PZD75495.1"/>
    </source>
</evidence>
<dbReference type="Pfam" id="PF20475">
    <property type="entry name" value="DUF6717"/>
    <property type="match status" value="1"/>
</dbReference>
<protein>
    <submittedName>
        <fullName evidence="1">Uncharacterized protein</fullName>
    </submittedName>
</protein>
<name>A0A2W1JZ78_9CYAN</name>
<dbReference type="EMBL" id="PQWO01000001">
    <property type="protein sequence ID" value="PZD75495.1"/>
    <property type="molecule type" value="Genomic_DNA"/>
</dbReference>
<dbReference type="Proteomes" id="UP000248857">
    <property type="component" value="Unassembled WGS sequence"/>
</dbReference>
<reference evidence="1 2" key="1">
    <citation type="journal article" date="2018" name="Sci. Rep.">
        <title>A novel species of the marine cyanobacterium Acaryochloris with a unique pigment content and lifestyle.</title>
        <authorList>
            <person name="Partensky F."/>
            <person name="Six C."/>
            <person name="Ratin M."/>
            <person name="Garczarek L."/>
            <person name="Vaulot D."/>
            <person name="Probert I."/>
            <person name="Calteau A."/>
            <person name="Gourvil P."/>
            <person name="Marie D."/>
            <person name="Grebert T."/>
            <person name="Bouchier C."/>
            <person name="Le Panse S."/>
            <person name="Gachenot M."/>
            <person name="Rodriguez F."/>
            <person name="Garrido J.L."/>
        </authorList>
    </citation>
    <scope>NUCLEOTIDE SEQUENCE [LARGE SCALE GENOMIC DNA]</scope>
    <source>
        <strain evidence="1 2">RCC1774</strain>
    </source>
</reference>
<organism evidence="1 2">
    <name type="scientific">Acaryochloris thomasi RCC1774</name>
    <dbReference type="NCBI Taxonomy" id="1764569"/>
    <lineage>
        <taxon>Bacteria</taxon>
        <taxon>Bacillati</taxon>
        <taxon>Cyanobacteriota</taxon>
        <taxon>Cyanophyceae</taxon>
        <taxon>Acaryochloridales</taxon>
        <taxon>Acaryochloridaceae</taxon>
        <taxon>Acaryochloris</taxon>
        <taxon>Acaryochloris thomasi</taxon>
    </lineage>
</organism>
<dbReference type="InterPro" id="IPR046562">
    <property type="entry name" value="DUF6717"/>
</dbReference>
<comment type="caution">
    <text evidence="1">The sequence shown here is derived from an EMBL/GenBank/DDBJ whole genome shotgun (WGS) entry which is preliminary data.</text>
</comment>
<keyword evidence="2" id="KW-1185">Reference proteome</keyword>
<accession>A0A2W1JZ78</accession>
<proteinExistence type="predicted"/>
<gene>
    <name evidence="1" type="ORF">C1752_00211</name>
</gene>
<dbReference type="AlphaFoldDB" id="A0A2W1JZ78"/>
<evidence type="ECO:0000313" key="2">
    <source>
        <dbReference type="Proteomes" id="UP000248857"/>
    </source>
</evidence>